<dbReference type="GO" id="GO:0009579">
    <property type="term" value="C:thylakoid"/>
    <property type="evidence" value="ECO:0000318"/>
    <property type="project" value="GO_Central"/>
</dbReference>
<keyword evidence="4" id="KW-1185">Reference proteome</keyword>
<evidence type="ECO:0000313" key="3">
    <source>
        <dbReference type="EnsemblPlants" id="PGSC0003DMT400092105"/>
    </source>
</evidence>
<evidence type="ECO:0000259" key="2">
    <source>
        <dbReference type="Pfam" id="PF20167"/>
    </source>
</evidence>
<evidence type="ECO:0000256" key="1">
    <source>
        <dbReference type="SAM" id="MobiDB-lite"/>
    </source>
</evidence>
<dbReference type="Gramene" id="PGSC0003DMT400092105">
    <property type="protein sequence ID" value="PGSC0003DMT400092105"/>
    <property type="gene ID" value="PGSC0003DMG400041676"/>
</dbReference>
<sequence>MQKKGQGTRGGVTGGELCSKGIHDPSRIRVPQTPHSPPASAQTVVLAPPVYGPPPRSLNRQKAEGLKTIIEEKRLSTDGVVTLKSHKFQIFTKPQGPYIPYWVREFYSAYRNLVPQGKMKDSTFKPVDFVIVRGKKVKCYSEDINVVLGCTYNFMDDYQSMIKTTTLGDLKGWLAPLLSNSILRWIEAGVPIEKKDLNVAARYWFEFISSTIMPSQNESILRQPKAAYLGSIIARESLNLGEIIEQEMAMRAKQLQTSLPFPMLITELCRWDCVPQDKKMDVERLRSSIRFREDDECGRRIL</sequence>
<name>M1DP37_SOLTU</name>
<protein>
    <recommendedName>
        <fullName evidence="2">Putative plant transposon protein domain-containing protein</fullName>
    </recommendedName>
</protein>
<proteinExistence type="predicted"/>
<feature type="region of interest" description="Disordered" evidence="1">
    <location>
        <begin position="1"/>
        <end position="40"/>
    </location>
</feature>
<dbReference type="PANTHER" id="PTHR33180">
    <property type="entry name" value="PHOTOSYSTEM II CP43 REACTION CENTER PROTEIN"/>
    <property type="match status" value="1"/>
</dbReference>
<dbReference type="AlphaFoldDB" id="M1DP37"/>
<feature type="domain" description="Putative plant transposon protein" evidence="2">
    <location>
        <begin position="85"/>
        <end position="275"/>
    </location>
</feature>
<dbReference type="EnsemblPlants" id="PGSC0003DMT400092105">
    <property type="protein sequence ID" value="PGSC0003DMT400092105"/>
    <property type="gene ID" value="PGSC0003DMG400041676"/>
</dbReference>
<dbReference type="PaxDb" id="4113-PGSC0003DMT400092105"/>
<dbReference type="HOGENOM" id="CLU_029307_1_2_1"/>
<dbReference type="GO" id="GO:0009523">
    <property type="term" value="C:photosystem II"/>
    <property type="evidence" value="ECO:0000318"/>
    <property type="project" value="GO_Central"/>
</dbReference>
<dbReference type="PANTHER" id="PTHR33180:SF31">
    <property type="entry name" value="POLYPROTEIN PROTEIN"/>
    <property type="match status" value="1"/>
</dbReference>
<evidence type="ECO:0000313" key="4">
    <source>
        <dbReference type="Proteomes" id="UP000011115"/>
    </source>
</evidence>
<reference evidence="3" key="2">
    <citation type="submission" date="2015-06" db="UniProtKB">
        <authorList>
            <consortium name="EnsemblPlants"/>
        </authorList>
    </citation>
    <scope>IDENTIFICATION</scope>
    <source>
        <strain evidence="3">DM1-3 516 R44</strain>
    </source>
</reference>
<reference evidence="4" key="1">
    <citation type="journal article" date="2011" name="Nature">
        <title>Genome sequence and analysis of the tuber crop potato.</title>
        <authorList>
            <consortium name="The Potato Genome Sequencing Consortium"/>
        </authorList>
    </citation>
    <scope>NUCLEOTIDE SEQUENCE [LARGE SCALE GENOMIC DNA]</scope>
    <source>
        <strain evidence="4">cv. DM1-3 516 R44</strain>
    </source>
</reference>
<organism evidence="3 4">
    <name type="scientific">Solanum tuberosum</name>
    <name type="common">Potato</name>
    <dbReference type="NCBI Taxonomy" id="4113"/>
    <lineage>
        <taxon>Eukaryota</taxon>
        <taxon>Viridiplantae</taxon>
        <taxon>Streptophyta</taxon>
        <taxon>Embryophyta</taxon>
        <taxon>Tracheophyta</taxon>
        <taxon>Spermatophyta</taxon>
        <taxon>Magnoliopsida</taxon>
        <taxon>eudicotyledons</taxon>
        <taxon>Gunneridae</taxon>
        <taxon>Pentapetalae</taxon>
        <taxon>asterids</taxon>
        <taxon>lamiids</taxon>
        <taxon>Solanales</taxon>
        <taxon>Solanaceae</taxon>
        <taxon>Solanoideae</taxon>
        <taxon>Solaneae</taxon>
        <taxon>Solanum</taxon>
    </lineage>
</organism>
<dbReference type="Proteomes" id="UP000011115">
    <property type="component" value="Unassembled WGS sequence"/>
</dbReference>
<dbReference type="InParanoid" id="M1DP37"/>
<accession>M1DP37</accession>
<dbReference type="Pfam" id="PF20167">
    <property type="entry name" value="Transposase_32"/>
    <property type="match status" value="1"/>
</dbReference>
<dbReference type="InterPro" id="IPR046796">
    <property type="entry name" value="Transposase_32_dom"/>
</dbReference>